<dbReference type="Proteomes" id="UP000276301">
    <property type="component" value="Unassembled WGS sequence"/>
</dbReference>
<evidence type="ECO:0000313" key="2">
    <source>
        <dbReference type="Proteomes" id="UP000276301"/>
    </source>
</evidence>
<sequence>MTGKILFSHEGARSEDALDRTRPFVYEGSLLLPDQTNDPAREITNSITIPREIAQKLRRINGKFSLTEVKAGYKNANVFSRRAKVFDSVNRVCYLRYADGTLQVCEFKGTRGSNYSALYPALAELLRREGFEERADGFAVPDDRVDLLVDLVNEVFRMQEAGELRLEAVDEVDTMTFPDGRHYYFKAYWRPAGAGTAPQEAAADAEDIPGQVAQIRACIRRLAGAGLRCAGREQLEEIQQAAEQLKNELDIVCGVCRNGLDSFDRARQLGL</sequence>
<reference evidence="1 2" key="1">
    <citation type="submission" date="2018-10" db="EMBL/GenBank/DDBJ databases">
        <title>Anaerotruncus faecis sp. nov., isolated from human feces.</title>
        <authorList>
            <person name="Wang Y.-J."/>
        </authorList>
    </citation>
    <scope>NUCLEOTIDE SEQUENCE [LARGE SCALE GENOMIC DNA]</scope>
    <source>
        <strain evidence="1 2">22A2-44</strain>
    </source>
</reference>
<proteinExistence type="predicted"/>
<dbReference type="RefSeq" id="WP_121586292.1">
    <property type="nucleotide sequence ID" value="NZ_RCHT01000004.1"/>
</dbReference>
<evidence type="ECO:0000313" key="1">
    <source>
        <dbReference type="EMBL" id="RLL13154.1"/>
    </source>
</evidence>
<comment type="caution">
    <text evidence="1">The sequence shown here is derived from an EMBL/GenBank/DDBJ whole genome shotgun (WGS) entry which is preliminary data.</text>
</comment>
<keyword evidence="2" id="KW-1185">Reference proteome</keyword>
<accession>A0A498CWQ1</accession>
<organism evidence="1 2">
    <name type="scientific">Anaerotruncus massiliensis</name>
    <name type="common">ex Liu et al. 2021</name>
    <dbReference type="NCBI Taxonomy" id="2321404"/>
    <lineage>
        <taxon>Bacteria</taxon>
        <taxon>Bacillati</taxon>
        <taxon>Bacillota</taxon>
        <taxon>Clostridia</taxon>
        <taxon>Eubacteriales</taxon>
        <taxon>Oscillospiraceae</taxon>
        <taxon>Anaerotruncus</taxon>
    </lineage>
</organism>
<gene>
    <name evidence="1" type="ORF">D4A47_04215</name>
</gene>
<dbReference type="AlphaFoldDB" id="A0A498CWQ1"/>
<protein>
    <submittedName>
        <fullName evidence="1">Uncharacterized protein</fullName>
    </submittedName>
</protein>
<name>A0A498CWQ1_9FIRM</name>
<dbReference type="EMBL" id="RCHT01000004">
    <property type="protein sequence ID" value="RLL13154.1"/>
    <property type="molecule type" value="Genomic_DNA"/>
</dbReference>